<keyword evidence="3" id="KW-1185">Reference proteome</keyword>
<reference evidence="2" key="1">
    <citation type="submission" date="2023-07" db="EMBL/GenBank/DDBJ databases">
        <title>Marinobacter sp. chi1 genome sequencing and assembly.</title>
        <authorList>
            <person name="Park S."/>
        </authorList>
    </citation>
    <scope>NUCLEOTIDE SEQUENCE</scope>
    <source>
        <strain evidence="2">Chi1</strain>
    </source>
</reference>
<dbReference type="SUPFAM" id="SSF141371">
    <property type="entry name" value="PilZ domain-like"/>
    <property type="match status" value="1"/>
</dbReference>
<evidence type="ECO:0000259" key="1">
    <source>
        <dbReference type="Pfam" id="PF07238"/>
    </source>
</evidence>
<feature type="domain" description="PilZ" evidence="1">
    <location>
        <begin position="19"/>
        <end position="90"/>
    </location>
</feature>
<dbReference type="Proteomes" id="UP001168640">
    <property type="component" value="Unassembled WGS sequence"/>
</dbReference>
<gene>
    <name evidence="2" type="ORF">QVZ43_10740</name>
</gene>
<dbReference type="RefSeq" id="WP_302909935.1">
    <property type="nucleotide sequence ID" value="NZ_JAUMIS010000002.1"/>
</dbReference>
<evidence type="ECO:0000313" key="2">
    <source>
        <dbReference type="EMBL" id="MDO3722199.1"/>
    </source>
</evidence>
<evidence type="ECO:0000313" key="3">
    <source>
        <dbReference type="Proteomes" id="UP001168640"/>
    </source>
</evidence>
<protein>
    <submittedName>
        <fullName evidence="2">PilZ domain-containing protein</fullName>
    </submittedName>
</protein>
<dbReference type="Pfam" id="PF07238">
    <property type="entry name" value="PilZ"/>
    <property type="match status" value="1"/>
</dbReference>
<organism evidence="2 3">
    <name type="scientific">Marinobacter suaedae</name>
    <dbReference type="NCBI Taxonomy" id="3057675"/>
    <lineage>
        <taxon>Bacteria</taxon>
        <taxon>Pseudomonadati</taxon>
        <taxon>Pseudomonadota</taxon>
        <taxon>Gammaproteobacteria</taxon>
        <taxon>Pseudomonadales</taxon>
        <taxon>Marinobacteraceae</taxon>
        <taxon>Marinobacter</taxon>
    </lineage>
</organism>
<sequence length="120" mass="13843">MEHRLSKRVPGRLGSLLYKRGMPVATGQIRDASRSGLFLATEYAGADIDETVELEFRFPKRDERSFRRLVARVVRKTDKGLGVEFESAGNDTFTISYLLKWLQQHHLPSAYFSVLRQHFN</sequence>
<accession>A0ABT8W1U6</accession>
<proteinExistence type="predicted"/>
<dbReference type="Gene3D" id="2.40.10.220">
    <property type="entry name" value="predicted glycosyltransferase like domains"/>
    <property type="match status" value="1"/>
</dbReference>
<comment type="caution">
    <text evidence="2">The sequence shown here is derived from an EMBL/GenBank/DDBJ whole genome shotgun (WGS) entry which is preliminary data.</text>
</comment>
<dbReference type="EMBL" id="JAUMIS010000002">
    <property type="protein sequence ID" value="MDO3722199.1"/>
    <property type="molecule type" value="Genomic_DNA"/>
</dbReference>
<name>A0ABT8W1U6_9GAMM</name>
<dbReference type="InterPro" id="IPR009875">
    <property type="entry name" value="PilZ_domain"/>
</dbReference>